<accession>A0ABZ2LTL2</accession>
<dbReference type="PIRSF" id="PIRSF028301">
    <property type="entry name" value="UCP028301"/>
    <property type="match status" value="1"/>
</dbReference>
<dbReference type="InterPro" id="IPR008312">
    <property type="entry name" value="T6SS_TssB1"/>
</dbReference>
<organism evidence="1 2">
    <name type="scientific">Pendulispora albinea</name>
    <dbReference type="NCBI Taxonomy" id="2741071"/>
    <lineage>
        <taxon>Bacteria</taxon>
        <taxon>Pseudomonadati</taxon>
        <taxon>Myxococcota</taxon>
        <taxon>Myxococcia</taxon>
        <taxon>Myxococcales</taxon>
        <taxon>Sorangiineae</taxon>
        <taxon>Pendulisporaceae</taxon>
        <taxon>Pendulispora</taxon>
    </lineage>
</organism>
<gene>
    <name evidence="1" type="primary">tssB</name>
    <name evidence="1" type="ORF">LZC94_32270</name>
</gene>
<dbReference type="PANTHER" id="PTHR35850:SF2">
    <property type="entry name" value="TYPE VI SECRETION SYSTEM CONTRACTILE SHEATH SMALL SUBUNIT"/>
    <property type="match status" value="1"/>
</dbReference>
<protein>
    <submittedName>
        <fullName evidence="1">Type VI secretion system contractile sheath small subunit</fullName>
    </submittedName>
</protein>
<dbReference type="PANTHER" id="PTHR35850">
    <property type="entry name" value="CYTOPLASMIC PROTEIN-RELATED"/>
    <property type="match status" value="1"/>
</dbReference>
<name>A0ABZ2LTL2_9BACT</name>
<dbReference type="EMBL" id="CP089984">
    <property type="protein sequence ID" value="WXB12510.1"/>
    <property type="molecule type" value="Genomic_DNA"/>
</dbReference>
<evidence type="ECO:0000313" key="2">
    <source>
        <dbReference type="Proteomes" id="UP001370348"/>
    </source>
</evidence>
<dbReference type="Proteomes" id="UP001370348">
    <property type="component" value="Chromosome"/>
</dbReference>
<sequence>MAKEGSVAPQERVNITYKPSTGDAQAEVELPLKSLFIGDYTGRADERPLEDRKPINIDKDNFQSVLAEHNLQLSMNVPNTLVEGGEPKELAVNLQFKRLSDFGPEAVAERVPELRQLLELRRALTALKGPLGNVPAFRKKIQSLIADVSAREKLLGEVGLGGKGEG</sequence>
<proteinExistence type="predicted"/>
<keyword evidence="2" id="KW-1185">Reference proteome</keyword>
<dbReference type="RefSeq" id="WP_394822132.1">
    <property type="nucleotide sequence ID" value="NZ_CP089984.1"/>
</dbReference>
<dbReference type="Pfam" id="PF05591">
    <property type="entry name" value="T6SS_VipA"/>
    <property type="match status" value="1"/>
</dbReference>
<evidence type="ECO:0000313" key="1">
    <source>
        <dbReference type="EMBL" id="WXB12510.1"/>
    </source>
</evidence>
<dbReference type="NCBIfam" id="TIGR03358">
    <property type="entry name" value="VI_chp_5"/>
    <property type="match status" value="1"/>
</dbReference>
<reference evidence="1 2" key="1">
    <citation type="submission" date="2021-12" db="EMBL/GenBank/DDBJ databases">
        <title>Discovery of the Pendulisporaceae a myxobacterial family with distinct sporulation behavior and unique specialized metabolism.</title>
        <authorList>
            <person name="Garcia R."/>
            <person name="Popoff A."/>
            <person name="Bader C.D."/>
            <person name="Loehr J."/>
            <person name="Walesch S."/>
            <person name="Walt C."/>
            <person name="Boldt J."/>
            <person name="Bunk B."/>
            <person name="Haeckl F.J.F.P.J."/>
            <person name="Gunesch A.P."/>
            <person name="Birkelbach J."/>
            <person name="Nuebel U."/>
            <person name="Pietschmann T."/>
            <person name="Bach T."/>
            <person name="Mueller R."/>
        </authorList>
    </citation>
    <scope>NUCLEOTIDE SEQUENCE [LARGE SCALE GENOMIC DNA]</scope>
    <source>
        <strain evidence="1 2">MSr11954</strain>
    </source>
</reference>